<keyword evidence="3" id="KW-1185">Reference proteome</keyword>
<evidence type="ECO:0000256" key="1">
    <source>
        <dbReference type="SAM" id="MobiDB-lite"/>
    </source>
</evidence>
<feature type="compositionally biased region" description="Basic and acidic residues" evidence="1">
    <location>
        <begin position="145"/>
        <end position="156"/>
    </location>
</feature>
<comment type="caution">
    <text evidence="2">The sequence shown here is derived from an EMBL/GenBank/DDBJ whole genome shotgun (WGS) entry which is preliminary data.</text>
</comment>
<dbReference type="AlphaFoldDB" id="A0A9J6FYG4"/>
<feature type="region of interest" description="Disordered" evidence="1">
    <location>
        <begin position="1"/>
        <end position="42"/>
    </location>
</feature>
<protein>
    <submittedName>
        <fullName evidence="2">Uncharacterized protein</fullName>
    </submittedName>
</protein>
<dbReference type="Proteomes" id="UP000821853">
    <property type="component" value="Chromosome 2"/>
</dbReference>
<name>A0A9J6FYG4_HAELO</name>
<evidence type="ECO:0000313" key="3">
    <source>
        <dbReference type="Proteomes" id="UP000821853"/>
    </source>
</evidence>
<reference evidence="2 3" key="1">
    <citation type="journal article" date="2020" name="Cell">
        <title>Large-Scale Comparative Analyses of Tick Genomes Elucidate Their Genetic Diversity and Vector Capacities.</title>
        <authorList>
            <consortium name="Tick Genome and Microbiome Consortium (TIGMIC)"/>
            <person name="Jia N."/>
            <person name="Wang J."/>
            <person name="Shi W."/>
            <person name="Du L."/>
            <person name="Sun Y."/>
            <person name="Zhan W."/>
            <person name="Jiang J.F."/>
            <person name="Wang Q."/>
            <person name="Zhang B."/>
            <person name="Ji P."/>
            <person name="Bell-Sakyi L."/>
            <person name="Cui X.M."/>
            <person name="Yuan T.T."/>
            <person name="Jiang B.G."/>
            <person name="Yang W.F."/>
            <person name="Lam T.T."/>
            <person name="Chang Q.C."/>
            <person name="Ding S.J."/>
            <person name="Wang X.J."/>
            <person name="Zhu J.G."/>
            <person name="Ruan X.D."/>
            <person name="Zhao L."/>
            <person name="Wei J.T."/>
            <person name="Ye R.Z."/>
            <person name="Que T.C."/>
            <person name="Du C.H."/>
            <person name="Zhou Y.H."/>
            <person name="Cheng J.X."/>
            <person name="Dai P.F."/>
            <person name="Guo W.B."/>
            <person name="Han X.H."/>
            <person name="Huang E.J."/>
            <person name="Li L.F."/>
            <person name="Wei W."/>
            <person name="Gao Y.C."/>
            <person name="Liu J.Z."/>
            <person name="Shao H.Z."/>
            <person name="Wang X."/>
            <person name="Wang C.C."/>
            <person name="Yang T.C."/>
            <person name="Huo Q.B."/>
            <person name="Li W."/>
            <person name="Chen H.Y."/>
            <person name="Chen S.E."/>
            <person name="Zhou L.G."/>
            <person name="Ni X.B."/>
            <person name="Tian J.H."/>
            <person name="Sheng Y."/>
            <person name="Liu T."/>
            <person name="Pan Y.S."/>
            <person name="Xia L.Y."/>
            <person name="Li J."/>
            <person name="Zhao F."/>
            <person name="Cao W.C."/>
        </authorList>
    </citation>
    <scope>NUCLEOTIDE SEQUENCE [LARGE SCALE GENOMIC DNA]</scope>
    <source>
        <strain evidence="2">HaeL-2018</strain>
    </source>
</reference>
<dbReference type="EMBL" id="JABSTR010000004">
    <property type="protein sequence ID" value="KAH9367385.1"/>
    <property type="molecule type" value="Genomic_DNA"/>
</dbReference>
<sequence>MTCSETLGKHAEDRITLRYSPRRAKRQESTSSSRLKKSGRQRELLAPIAEGVPSASPPLATKALAPLLWPTGRRGVVWRWGGRERGGSGRARRQRCFSRGTNRSAATRGRRQERAGPSNAGLSSPPARRTTPGQVCLPWTKKMRGGRERGENEGGRRAGKWGRNVGEQGPLRAPEGEGEARQSGGRCALRGEVRHRRRPFPRADPLRSVAARSAVAPPTATLLLRAPPRGARSSCAHVGRRCAAPTAASACVCACVCVLSDG</sequence>
<organism evidence="2 3">
    <name type="scientific">Haemaphysalis longicornis</name>
    <name type="common">Bush tick</name>
    <dbReference type="NCBI Taxonomy" id="44386"/>
    <lineage>
        <taxon>Eukaryota</taxon>
        <taxon>Metazoa</taxon>
        <taxon>Ecdysozoa</taxon>
        <taxon>Arthropoda</taxon>
        <taxon>Chelicerata</taxon>
        <taxon>Arachnida</taxon>
        <taxon>Acari</taxon>
        <taxon>Parasitiformes</taxon>
        <taxon>Ixodida</taxon>
        <taxon>Ixodoidea</taxon>
        <taxon>Ixodidae</taxon>
        <taxon>Haemaphysalinae</taxon>
        <taxon>Haemaphysalis</taxon>
    </lineage>
</organism>
<dbReference type="VEuPathDB" id="VectorBase:HLOH_054519"/>
<gene>
    <name evidence="2" type="ORF">HPB48_010180</name>
</gene>
<feature type="compositionally biased region" description="Basic and acidic residues" evidence="1">
    <location>
        <begin position="7"/>
        <end position="16"/>
    </location>
</feature>
<feature type="region of interest" description="Disordered" evidence="1">
    <location>
        <begin position="79"/>
        <end position="184"/>
    </location>
</feature>
<accession>A0A9J6FYG4</accession>
<evidence type="ECO:0000313" key="2">
    <source>
        <dbReference type="EMBL" id="KAH9367385.1"/>
    </source>
</evidence>
<proteinExistence type="predicted"/>